<dbReference type="EMBL" id="QBIY01012632">
    <property type="protein sequence ID" value="RXN20778.1"/>
    <property type="molecule type" value="Genomic_DNA"/>
</dbReference>
<evidence type="ECO:0000313" key="18">
    <source>
        <dbReference type="Proteomes" id="UP000290572"/>
    </source>
</evidence>
<gene>
    <name evidence="17" type="ORF">ROHU_024749</name>
</gene>
<dbReference type="SUPFAM" id="SSF52540">
    <property type="entry name" value="P-loop containing nucleoside triphosphate hydrolases"/>
    <property type="match status" value="1"/>
</dbReference>
<dbReference type="GO" id="GO:0048731">
    <property type="term" value="P:system development"/>
    <property type="evidence" value="ECO:0007669"/>
    <property type="project" value="UniProtKB-ARBA"/>
</dbReference>
<protein>
    <recommendedName>
        <fullName evidence="14">Kinesin-like protein</fullName>
    </recommendedName>
</protein>
<name>A0A498MHK9_LABRO</name>
<proteinExistence type="inferred from homology"/>
<dbReference type="PROSITE" id="PS50067">
    <property type="entry name" value="KINESIN_MOTOR_2"/>
    <property type="match status" value="1"/>
</dbReference>
<dbReference type="PANTHER" id="PTHR47971:SF8">
    <property type="entry name" value="KINESIN-LIKE PROTEIN"/>
    <property type="match status" value="1"/>
</dbReference>
<evidence type="ECO:0000256" key="2">
    <source>
        <dbReference type="ARBA" id="ARBA00022490"/>
    </source>
</evidence>
<feature type="region of interest" description="Disordered" evidence="15">
    <location>
        <begin position="551"/>
        <end position="571"/>
    </location>
</feature>
<keyword evidence="4 14" id="KW-0493">Microtubule</keyword>
<comment type="similarity">
    <text evidence="12">Belongs to the TRAFAC class myosin-kinesin ATPase superfamily. Kinesin family. KIN-13 subfamily.</text>
</comment>
<dbReference type="STRING" id="84645.A0A498MHK9"/>
<dbReference type="PRINTS" id="PR00380">
    <property type="entry name" value="KINESINHEAVY"/>
</dbReference>
<evidence type="ECO:0000256" key="3">
    <source>
        <dbReference type="ARBA" id="ARBA00022618"/>
    </source>
</evidence>
<comment type="caution">
    <text evidence="17">The sequence shown here is derived from an EMBL/GenBank/DDBJ whole genome shotgun (WGS) entry which is preliminary data.</text>
</comment>
<keyword evidence="10" id="KW-0206">Cytoskeleton</keyword>
<feature type="domain" description="Kinesin motor" evidence="16">
    <location>
        <begin position="216"/>
        <end position="546"/>
    </location>
</feature>
<evidence type="ECO:0000256" key="4">
    <source>
        <dbReference type="ARBA" id="ARBA00022701"/>
    </source>
</evidence>
<keyword evidence="11" id="KW-0131">Cell cycle</keyword>
<dbReference type="GO" id="GO:0051301">
    <property type="term" value="P:cell division"/>
    <property type="evidence" value="ECO:0007669"/>
    <property type="project" value="UniProtKB-KW"/>
</dbReference>
<accession>A0A498MHK9</accession>
<dbReference type="Gene3D" id="3.40.850.10">
    <property type="entry name" value="Kinesin motor domain"/>
    <property type="match status" value="1"/>
</dbReference>
<organism evidence="17 18">
    <name type="scientific">Labeo rohita</name>
    <name type="common">Indian major carp</name>
    <name type="synonym">Cyprinus rohita</name>
    <dbReference type="NCBI Taxonomy" id="84645"/>
    <lineage>
        <taxon>Eukaryota</taxon>
        <taxon>Metazoa</taxon>
        <taxon>Chordata</taxon>
        <taxon>Craniata</taxon>
        <taxon>Vertebrata</taxon>
        <taxon>Euteleostomi</taxon>
        <taxon>Actinopterygii</taxon>
        <taxon>Neopterygii</taxon>
        <taxon>Teleostei</taxon>
        <taxon>Ostariophysi</taxon>
        <taxon>Cypriniformes</taxon>
        <taxon>Cyprinidae</taxon>
        <taxon>Labeoninae</taxon>
        <taxon>Labeonini</taxon>
        <taxon>Labeo</taxon>
    </lineage>
</organism>
<dbReference type="Proteomes" id="UP000290572">
    <property type="component" value="Unassembled WGS sequence"/>
</dbReference>
<dbReference type="PANTHER" id="PTHR47971">
    <property type="entry name" value="KINESIN-RELATED PROTEIN 6"/>
    <property type="match status" value="1"/>
</dbReference>
<keyword evidence="2" id="KW-0963">Cytoplasm</keyword>
<dbReference type="InterPro" id="IPR019821">
    <property type="entry name" value="Kinesin_motor_CS"/>
</dbReference>
<dbReference type="InterPro" id="IPR054473">
    <property type="entry name" value="KIF2A-like_N"/>
</dbReference>
<evidence type="ECO:0000313" key="17">
    <source>
        <dbReference type="EMBL" id="RXN20778.1"/>
    </source>
</evidence>
<evidence type="ECO:0000256" key="9">
    <source>
        <dbReference type="ARBA" id="ARBA00023175"/>
    </source>
</evidence>
<keyword evidence="8" id="KW-0175">Coiled coil</keyword>
<dbReference type="AlphaFoldDB" id="A0A498MHK9"/>
<dbReference type="GO" id="GO:0003777">
    <property type="term" value="F:microtubule motor activity"/>
    <property type="evidence" value="ECO:0007669"/>
    <property type="project" value="InterPro"/>
</dbReference>
<dbReference type="InterPro" id="IPR027417">
    <property type="entry name" value="P-loop_NTPase"/>
</dbReference>
<dbReference type="InterPro" id="IPR036961">
    <property type="entry name" value="Kinesin_motor_dom_sf"/>
</dbReference>
<evidence type="ECO:0000256" key="14">
    <source>
        <dbReference type="RuleBase" id="RU000394"/>
    </source>
</evidence>
<dbReference type="SMART" id="SM00129">
    <property type="entry name" value="KISc"/>
    <property type="match status" value="1"/>
</dbReference>
<keyword evidence="3" id="KW-0132">Cell division</keyword>
<keyword evidence="7 13" id="KW-0067">ATP-binding</keyword>
<dbReference type="InterPro" id="IPR001752">
    <property type="entry name" value="Kinesin_motor_dom"/>
</dbReference>
<feature type="region of interest" description="Disordered" evidence="15">
    <location>
        <begin position="64"/>
        <end position="92"/>
    </location>
</feature>
<evidence type="ECO:0000256" key="6">
    <source>
        <dbReference type="ARBA" id="ARBA00022776"/>
    </source>
</evidence>
<dbReference type="Pfam" id="PF00225">
    <property type="entry name" value="Kinesin"/>
    <property type="match status" value="1"/>
</dbReference>
<evidence type="ECO:0000256" key="13">
    <source>
        <dbReference type="PROSITE-ProRule" id="PRU00283"/>
    </source>
</evidence>
<dbReference type="GO" id="GO:0007018">
    <property type="term" value="P:microtubule-based movement"/>
    <property type="evidence" value="ECO:0007669"/>
    <property type="project" value="InterPro"/>
</dbReference>
<evidence type="ECO:0000256" key="1">
    <source>
        <dbReference type="ARBA" id="ARBA00004245"/>
    </source>
</evidence>
<dbReference type="InterPro" id="IPR027640">
    <property type="entry name" value="Kinesin-like_fam"/>
</dbReference>
<dbReference type="CDD" id="cd01367">
    <property type="entry name" value="KISc_KIF2_like"/>
    <property type="match status" value="1"/>
</dbReference>
<reference evidence="17 18" key="1">
    <citation type="submission" date="2018-03" db="EMBL/GenBank/DDBJ databases">
        <title>Draft genome sequence of Rohu Carp (Labeo rohita).</title>
        <authorList>
            <person name="Das P."/>
            <person name="Kushwaha B."/>
            <person name="Joshi C.G."/>
            <person name="Kumar D."/>
            <person name="Nagpure N.S."/>
            <person name="Sahoo L."/>
            <person name="Das S.P."/>
            <person name="Bit A."/>
            <person name="Patnaik S."/>
            <person name="Meher P.K."/>
            <person name="Jayasankar P."/>
            <person name="Koringa P.G."/>
            <person name="Patel N.V."/>
            <person name="Hinsu A.T."/>
            <person name="Kumar R."/>
            <person name="Pandey M."/>
            <person name="Agarwal S."/>
            <person name="Srivastava S."/>
            <person name="Singh M."/>
            <person name="Iquebal M.A."/>
            <person name="Jaiswal S."/>
            <person name="Angadi U.B."/>
            <person name="Kumar N."/>
            <person name="Raza M."/>
            <person name="Shah T.M."/>
            <person name="Rai A."/>
            <person name="Jena J.K."/>
        </authorList>
    </citation>
    <scope>NUCLEOTIDE SEQUENCE [LARGE SCALE GENOMIC DNA]</scope>
    <source>
        <strain evidence="17">DASCIFA01</strain>
        <tissue evidence="17">Testis</tissue>
    </source>
</reference>
<dbReference type="PROSITE" id="PS00411">
    <property type="entry name" value="KINESIN_MOTOR_1"/>
    <property type="match status" value="1"/>
</dbReference>
<evidence type="ECO:0000256" key="8">
    <source>
        <dbReference type="ARBA" id="ARBA00023054"/>
    </source>
</evidence>
<evidence type="ECO:0000256" key="15">
    <source>
        <dbReference type="SAM" id="MobiDB-lite"/>
    </source>
</evidence>
<dbReference type="GO" id="GO:0007019">
    <property type="term" value="P:microtubule depolymerization"/>
    <property type="evidence" value="ECO:0007669"/>
    <property type="project" value="TreeGrafter"/>
</dbReference>
<evidence type="ECO:0000259" key="16">
    <source>
        <dbReference type="PROSITE" id="PS50067"/>
    </source>
</evidence>
<evidence type="ECO:0000256" key="7">
    <source>
        <dbReference type="ARBA" id="ARBA00022840"/>
    </source>
</evidence>
<keyword evidence="9 13" id="KW-0505">Motor protein</keyword>
<dbReference type="Pfam" id="PF22923">
    <property type="entry name" value="KIF2A-like_1st"/>
    <property type="match status" value="1"/>
</dbReference>
<feature type="binding site" evidence="13">
    <location>
        <begin position="306"/>
        <end position="313"/>
    </location>
    <ligand>
        <name>ATP</name>
        <dbReference type="ChEBI" id="CHEBI:30616"/>
    </ligand>
</feature>
<evidence type="ECO:0000256" key="10">
    <source>
        <dbReference type="ARBA" id="ARBA00023212"/>
    </source>
</evidence>
<dbReference type="GO" id="GO:0005874">
    <property type="term" value="C:microtubule"/>
    <property type="evidence" value="ECO:0007669"/>
    <property type="project" value="UniProtKB-KW"/>
</dbReference>
<keyword evidence="18" id="KW-1185">Reference proteome</keyword>
<sequence length="653" mass="72652">MLLFMPLFPVNAGRIHSATVKTVNVTKSTVNVEWAEKGITKGKEVDMDELKQLNSDLMQHLQPCRQEEPESTPAPIAAPVSKTSKNVRASELPLRSSRIPTTTEPSRRMTTRQTCLFRQPAPPPVVSAMAAEEVLSQHLPSSTIPKPSGHRMSQVSEINKMANKRLSLAKNPEAQKRGKFGDTSRPNKQFYQMIEEYRETLEKVPMSLSDPVKPHRICVCVRKRPLNKKELAKKEIDVVTIPGNGALLLHEPKQKVDLTKYLENQTFHFDYSFDEDATNDLVYRFTAKPLVKTIFEGGMATCFAYGQTGSGKTHTMGGDFSGKSQNSSKGIYALAAQDVFTLLRQKRYADMDLCPYVTFFEIYNGKVFDLLNKKAKLRVLEDEKQQVNVVGLQEVPVSSVDDVIKMIERGSACRTSGQTFANASSSRSHAVLQVILRRRNFLHGKFSLVDLAGNERGTDVSNNDRHTIVETAEINRSLLALKECIRSLGQNSEHIPFRMSKLTQVLRDSFIGENSRTCMIAMISPGMSSCEYTLNTLRYANRVKELNGMSKGASVENGTKLDLSEDGDSSEEESVLPAFEAISQVSEMEEKFYEELKGCMEVAGSMEHPSFDIVANLPEIDAVMRKLQGGMIKCACLCEKIQALAAGLSAGLW</sequence>
<keyword evidence="6" id="KW-0498">Mitosis</keyword>
<comment type="subcellular location">
    <subcellularLocation>
        <location evidence="1">Cytoplasm</location>
        <location evidence="1">Cytoskeleton</location>
    </subcellularLocation>
</comment>
<evidence type="ECO:0000256" key="5">
    <source>
        <dbReference type="ARBA" id="ARBA00022741"/>
    </source>
</evidence>
<keyword evidence="5 13" id="KW-0547">Nucleotide-binding</keyword>
<dbReference type="GO" id="GO:0005524">
    <property type="term" value="F:ATP binding"/>
    <property type="evidence" value="ECO:0007669"/>
    <property type="project" value="UniProtKB-UniRule"/>
</dbReference>
<evidence type="ECO:0000256" key="11">
    <source>
        <dbReference type="ARBA" id="ARBA00023306"/>
    </source>
</evidence>
<evidence type="ECO:0000256" key="12">
    <source>
        <dbReference type="ARBA" id="ARBA00061030"/>
    </source>
</evidence>
<dbReference type="GO" id="GO:0008017">
    <property type="term" value="F:microtubule binding"/>
    <property type="evidence" value="ECO:0007669"/>
    <property type="project" value="InterPro"/>
</dbReference>
<dbReference type="FunFam" id="3.40.850.10:FF:000012">
    <property type="entry name" value="Kinesin-like protein"/>
    <property type="match status" value="1"/>
</dbReference>